<dbReference type="Gene3D" id="3.30.465.10">
    <property type="match status" value="1"/>
</dbReference>
<keyword evidence="4" id="KW-0560">Oxidoreductase</keyword>
<feature type="domain" description="FAD-binding PCMH-type" evidence="5">
    <location>
        <begin position="41"/>
        <end position="220"/>
    </location>
</feature>
<dbReference type="InterPro" id="IPR036318">
    <property type="entry name" value="FAD-bd_PCMH-like_sf"/>
</dbReference>
<dbReference type="Pfam" id="PF02913">
    <property type="entry name" value="FAD-oxidase_C"/>
    <property type="match status" value="1"/>
</dbReference>
<dbReference type="EMBL" id="JAUKPO010000001">
    <property type="protein sequence ID" value="MDO1445011.1"/>
    <property type="molecule type" value="Genomic_DNA"/>
</dbReference>
<dbReference type="InterPro" id="IPR016166">
    <property type="entry name" value="FAD-bd_PCMH"/>
</dbReference>
<dbReference type="RefSeq" id="WP_302035810.1">
    <property type="nucleotide sequence ID" value="NZ_JAUKPO010000001.1"/>
</dbReference>
<dbReference type="Pfam" id="PF01565">
    <property type="entry name" value="FAD_binding_4"/>
    <property type="match status" value="1"/>
</dbReference>
<accession>A0ABT8QYT9</accession>
<dbReference type="InterPro" id="IPR006094">
    <property type="entry name" value="Oxid_FAD_bind_N"/>
</dbReference>
<evidence type="ECO:0000256" key="4">
    <source>
        <dbReference type="ARBA" id="ARBA00023002"/>
    </source>
</evidence>
<keyword evidence="7" id="KW-1185">Reference proteome</keyword>
<gene>
    <name evidence="6" type="ORF">Q0590_02055</name>
</gene>
<evidence type="ECO:0000259" key="5">
    <source>
        <dbReference type="PROSITE" id="PS51387"/>
    </source>
</evidence>
<keyword evidence="3" id="KW-0274">FAD</keyword>
<evidence type="ECO:0000256" key="3">
    <source>
        <dbReference type="ARBA" id="ARBA00022827"/>
    </source>
</evidence>
<reference evidence="6" key="1">
    <citation type="submission" date="2023-07" db="EMBL/GenBank/DDBJ databases">
        <title>The genome sequence of Rhodocytophaga aerolata KACC 12507.</title>
        <authorList>
            <person name="Zhang X."/>
        </authorList>
    </citation>
    <scope>NUCLEOTIDE SEQUENCE</scope>
    <source>
        <strain evidence="6">KACC 12507</strain>
    </source>
</reference>
<dbReference type="Gene3D" id="3.30.70.2740">
    <property type="match status" value="1"/>
</dbReference>
<evidence type="ECO:0000256" key="1">
    <source>
        <dbReference type="ARBA" id="ARBA00001974"/>
    </source>
</evidence>
<dbReference type="InterPro" id="IPR051914">
    <property type="entry name" value="FAD-linked_OxidoTrans_Type4"/>
</dbReference>
<name>A0ABT8QYT9_9BACT</name>
<organism evidence="6 7">
    <name type="scientific">Rhodocytophaga aerolata</name>
    <dbReference type="NCBI Taxonomy" id="455078"/>
    <lineage>
        <taxon>Bacteria</taxon>
        <taxon>Pseudomonadati</taxon>
        <taxon>Bacteroidota</taxon>
        <taxon>Cytophagia</taxon>
        <taxon>Cytophagales</taxon>
        <taxon>Rhodocytophagaceae</taxon>
        <taxon>Rhodocytophaga</taxon>
    </lineage>
</organism>
<dbReference type="PROSITE" id="PS51387">
    <property type="entry name" value="FAD_PCMH"/>
    <property type="match status" value="1"/>
</dbReference>
<evidence type="ECO:0000256" key="2">
    <source>
        <dbReference type="ARBA" id="ARBA00022630"/>
    </source>
</evidence>
<proteinExistence type="predicted"/>
<dbReference type="Gene3D" id="3.30.43.10">
    <property type="entry name" value="Uridine Diphospho-n-acetylenolpyruvylglucosamine Reductase, domain 2"/>
    <property type="match status" value="1"/>
</dbReference>
<dbReference type="InterPro" id="IPR016169">
    <property type="entry name" value="FAD-bd_PCMH_sub2"/>
</dbReference>
<evidence type="ECO:0000313" key="6">
    <source>
        <dbReference type="EMBL" id="MDO1445011.1"/>
    </source>
</evidence>
<dbReference type="PANTHER" id="PTHR42934:SF2">
    <property type="entry name" value="GLYCOLATE OXIDASE SUBUNIT GLCD"/>
    <property type="match status" value="1"/>
</dbReference>
<dbReference type="Gene3D" id="1.10.45.10">
    <property type="entry name" value="Vanillyl-alcohol Oxidase, Chain A, domain 4"/>
    <property type="match status" value="1"/>
</dbReference>
<dbReference type="Proteomes" id="UP001168528">
    <property type="component" value="Unassembled WGS sequence"/>
</dbReference>
<dbReference type="InterPro" id="IPR016171">
    <property type="entry name" value="Vanillyl_alc_oxidase_C-sub2"/>
</dbReference>
<dbReference type="Gene3D" id="3.30.70.2190">
    <property type="match status" value="1"/>
</dbReference>
<dbReference type="SUPFAM" id="SSF55103">
    <property type="entry name" value="FAD-linked oxidases, C-terminal domain"/>
    <property type="match status" value="1"/>
</dbReference>
<comment type="cofactor">
    <cofactor evidence="1">
        <name>FAD</name>
        <dbReference type="ChEBI" id="CHEBI:57692"/>
    </cofactor>
</comment>
<keyword evidence="2" id="KW-0285">Flavoprotein</keyword>
<dbReference type="SUPFAM" id="SSF56176">
    <property type="entry name" value="FAD-binding/transporter-associated domain-like"/>
    <property type="match status" value="1"/>
</dbReference>
<sequence>MFTAQISHVVIEKMQKIVGAAHVLADEENLYKYSHDETEDLSFLPDIVVKPATAAEVSQIMQFCSAEGIPVTARGAGTGLSGAALPIYKGILLSMERLNNILNIDDKNFQALVEPGVIVQVLQEATIEKGLFYPVDPASKGSCTIGGNIAQSAGGLRAVKYGTTRDNILNLEVVLPTGEIIWTGANVLKYSTGYNLTQLMVGSEGTLGIVTKAVVKLRPYPSYNLVMLVPFTTATQACEAVNAIFMAGITPSCLEFMEREALEWAIAYTGSSIPLPAHIQAHLLIELDGNDMELLLKEAEQLYQVVNTYDVGDILLGESFQQKEELWALRRKIPYAVRHNSVYKEEDTVVPRAHLPQLLKGIKEIGARYQFKSVCYGHAGDGNLHVNIIKGNMSEEEWTTKLPEGIREIFRLCVQLGGTISGEHGIGYVQKPYIDIALPEVNLAIMRGIKKVFDPKGILNPGKIF</sequence>
<dbReference type="InterPro" id="IPR004113">
    <property type="entry name" value="FAD-bd_oxidored_4_C"/>
</dbReference>
<evidence type="ECO:0000313" key="7">
    <source>
        <dbReference type="Proteomes" id="UP001168528"/>
    </source>
</evidence>
<dbReference type="InterPro" id="IPR016167">
    <property type="entry name" value="FAD-bd_PCMH_sub1"/>
</dbReference>
<comment type="caution">
    <text evidence="6">The sequence shown here is derived from an EMBL/GenBank/DDBJ whole genome shotgun (WGS) entry which is preliminary data.</text>
</comment>
<protein>
    <submittedName>
        <fullName evidence="6">FAD-linked oxidase C-terminal domain-containing protein</fullName>
    </submittedName>
</protein>
<dbReference type="PANTHER" id="PTHR42934">
    <property type="entry name" value="GLYCOLATE OXIDASE SUBUNIT GLCD"/>
    <property type="match status" value="1"/>
</dbReference>
<dbReference type="InterPro" id="IPR016164">
    <property type="entry name" value="FAD-linked_Oxase-like_C"/>
</dbReference>